<evidence type="ECO:0000256" key="1">
    <source>
        <dbReference type="SAM" id="Phobius"/>
    </source>
</evidence>
<keyword evidence="1" id="KW-0812">Transmembrane</keyword>
<sequence length="66" mass="7730">MSDIWKKYGKVICVVFYIIALVFQLMVTTLIWKETNLFAVMLIIQVFITTIAVWAAYKIANRMLLK</sequence>
<evidence type="ECO:0000313" key="2">
    <source>
        <dbReference type="EMBL" id="KSU87193.1"/>
    </source>
</evidence>
<reference evidence="2 3" key="1">
    <citation type="submission" date="2015-11" db="EMBL/GenBank/DDBJ databases">
        <title>Bacillus caseinolyticus sp nov.</title>
        <authorList>
            <person name="Dastager S.G."/>
            <person name="Mawlankar R."/>
        </authorList>
    </citation>
    <scope>NUCLEOTIDE SEQUENCE [LARGE SCALE GENOMIC DNA]</scope>
    <source>
        <strain evidence="2 3">SGD-V-76</strain>
    </source>
</reference>
<accession>A0A0V8JJQ2</accession>
<protein>
    <submittedName>
        <fullName evidence="2">Uncharacterized protein</fullName>
    </submittedName>
</protein>
<keyword evidence="1" id="KW-1133">Transmembrane helix</keyword>
<organism evidence="2 3">
    <name type="scientific">Priestia veravalensis</name>
    <dbReference type="NCBI Taxonomy" id="1414648"/>
    <lineage>
        <taxon>Bacteria</taxon>
        <taxon>Bacillati</taxon>
        <taxon>Bacillota</taxon>
        <taxon>Bacilli</taxon>
        <taxon>Bacillales</taxon>
        <taxon>Bacillaceae</taxon>
        <taxon>Priestia</taxon>
    </lineage>
</organism>
<keyword evidence="1" id="KW-0472">Membrane</keyword>
<comment type="caution">
    <text evidence="2">The sequence shown here is derived from an EMBL/GenBank/DDBJ whole genome shotgun (WGS) entry which is preliminary data.</text>
</comment>
<keyword evidence="3" id="KW-1185">Reference proteome</keyword>
<dbReference type="Proteomes" id="UP000053681">
    <property type="component" value="Unassembled WGS sequence"/>
</dbReference>
<dbReference type="RefSeq" id="WP_062687004.1">
    <property type="nucleotide sequence ID" value="NZ_KQ758666.1"/>
</dbReference>
<proteinExistence type="predicted"/>
<feature type="transmembrane region" description="Helical" evidence="1">
    <location>
        <begin position="12"/>
        <end position="32"/>
    </location>
</feature>
<feature type="transmembrane region" description="Helical" evidence="1">
    <location>
        <begin position="38"/>
        <end position="57"/>
    </location>
</feature>
<name>A0A0V8JJQ2_9BACI</name>
<dbReference type="EMBL" id="LNQP01000051">
    <property type="protein sequence ID" value="KSU87193.1"/>
    <property type="molecule type" value="Genomic_DNA"/>
</dbReference>
<dbReference type="AlphaFoldDB" id="A0A0V8JJQ2"/>
<evidence type="ECO:0000313" key="3">
    <source>
        <dbReference type="Proteomes" id="UP000053681"/>
    </source>
</evidence>
<gene>
    <name evidence="2" type="ORF">AS180_14595</name>
</gene>